<feature type="domain" description="CRISPR associated protein Cas6 C-terminal" evidence="4">
    <location>
        <begin position="127"/>
        <end position="210"/>
    </location>
</feature>
<reference evidence="5 6" key="1">
    <citation type="submission" date="2017-09" db="EMBL/GenBank/DDBJ databases">
        <title>Large-scale bioinformatics analysis of Bacillus genomes uncovers conserved roles of natural products in bacterial physiology.</title>
        <authorList>
            <consortium name="Agbiome Team Llc"/>
            <person name="Bleich R.M."/>
            <person name="Kirk G.J."/>
            <person name="Santa Maria K.C."/>
            <person name="Allen S.E."/>
            <person name="Farag S."/>
            <person name="Shank E.A."/>
            <person name="Bowers A."/>
        </authorList>
    </citation>
    <scope>NUCLEOTIDE SEQUENCE [LARGE SCALE GENOMIC DNA]</scope>
    <source>
        <strain evidence="5 6">AFS015413</strain>
    </source>
</reference>
<name>A0A9X6VCT9_BACTU</name>
<dbReference type="GO" id="GO:0016788">
    <property type="term" value="F:hydrolase activity, acting on ester bonds"/>
    <property type="evidence" value="ECO:0007669"/>
    <property type="project" value="InterPro"/>
</dbReference>
<dbReference type="AlphaFoldDB" id="A0A9X6VCT9"/>
<evidence type="ECO:0000256" key="3">
    <source>
        <dbReference type="ARBA" id="ARBA00023118"/>
    </source>
</evidence>
<evidence type="ECO:0000259" key="4">
    <source>
        <dbReference type="Pfam" id="PF01881"/>
    </source>
</evidence>
<protein>
    <submittedName>
        <fullName evidence="5">CRISPR-associated protein</fullName>
    </submittedName>
</protein>
<dbReference type="PANTHER" id="PTHR36984:SF1">
    <property type="entry name" value="CRISPR-ASSOCIATED ENDORIBONUCLEASE CAS6 1"/>
    <property type="match status" value="1"/>
</dbReference>
<dbReference type="Gene3D" id="3.30.70.1890">
    <property type="match status" value="1"/>
</dbReference>
<dbReference type="Gene3D" id="3.30.70.1900">
    <property type="match status" value="1"/>
</dbReference>
<dbReference type="InterPro" id="IPR045747">
    <property type="entry name" value="CRISPR-assoc_prot_Cas6_N_sf"/>
</dbReference>
<dbReference type="CDD" id="cd21140">
    <property type="entry name" value="Cas6_I-like"/>
    <property type="match status" value="1"/>
</dbReference>
<organism evidence="5 6">
    <name type="scientific">Bacillus thuringiensis</name>
    <dbReference type="NCBI Taxonomy" id="1428"/>
    <lineage>
        <taxon>Bacteria</taxon>
        <taxon>Bacillati</taxon>
        <taxon>Bacillota</taxon>
        <taxon>Bacilli</taxon>
        <taxon>Bacillales</taxon>
        <taxon>Bacillaceae</taxon>
        <taxon>Bacillus</taxon>
        <taxon>Bacillus cereus group</taxon>
    </lineage>
</organism>
<dbReference type="RefSeq" id="WP_098368996.1">
    <property type="nucleotide sequence ID" value="NZ_JARSYC010000030.1"/>
</dbReference>
<dbReference type="GO" id="GO:0003723">
    <property type="term" value="F:RNA binding"/>
    <property type="evidence" value="ECO:0007669"/>
    <property type="project" value="UniProtKB-KW"/>
</dbReference>
<comment type="caution">
    <text evidence="5">The sequence shown here is derived from an EMBL/GenBank/DDBJ whole genome shotgun (WGS) entry which is preliminary data.</text>
</comment>
<dbReference type="GO" id="GO:0051607">
    <property type="term" value="P:defense response to virus"/>
    <property type="evidence" value="ECO:0007669"/>
    <property type="project" value="UniProtKB-KW"/>
</dbReference>
<keyword evidence="3" id="KW-0051">Antiviral defense</keyword>
<dbReference type="InterPro" id="IPR049435">
    <property type="entry name" value="Cas_Cas6_C"/>
</dbReference>
<evidence type="ECO:0000313" key="5">
    <source>
        <dbReference type="EMBL" id="PFB08189.1"/>
    </source>
</evidence>
<comment type="similarity">
    <text evidence="1">Belongs to the CRISPR-associated protein Cas6/Cse3/CasE family.</text>
</comment>
<dbReference type="EMBL" id="NTUS01000026">
    <property type="protein sequence ID" value="PFB08189.1"/>
    <property type="molecule type" value="Genomic_DNA"/>
</dbReference>
<evidence type="ECO:0000256" key="1">
    <source>
        <dbReference type="ARBA" id="ARBA00005937"/>
    </source>
</evidence>
<gene>
    <name evidence="5" type="ORF">CN398_10780</name>
</gene>
<evidence type="ECO:0000313" key="6">
    <source>
        <dbReference type="Proteomes" id="UP000220397"/>
    </source>
</evidence>
<accession>A0A9X6VCT9</accession>
<dbReference type="Pfam" id="PF01881">
    <property type="entry name" value="Cas_Cas6_C"/>
    <property type="match status" value="1"/>
</dbReference>
<dbReference type="Proteomes" id="UP000220397">
    <property type="component" value="Unassembled WGS sequence"/>
</dbReference>
<evidence type="ECO:0000256" key="2">
    <source>
        <dbReference type="ARBA" id="ARBA00022884"/>
    </source>
</evidence>
<dbReference type="PANTHER" id="PTHR36984">
    <property type="entry name" value="CRISPR-ASSOCIATED ENDORIBONUCLEASE CAS6 1"/>
    <property type="match status" value="1"/>
</dbReference>
<dbReference type="InterPro" id="IPR010156">
    <property type="entry name" value="CRISPR-assoc_prot_Cas6"/>
</dbReference>
<keyword evidence="2" id="KW-0694">RNA-binding</keyword>
<proteinExistence type="inferred from homology"/>
<sequence length="216" mass="24964">MRIKVSGKILSKTNHEKVFYTHELYSMLLGTMNPDRAKEIHNQHSKKFRLFTFSNVYINEDTFHFYLSGMNHLIQEVIDSVEVSNMKRVGDMMLSITNIVTIPELPKKEKYILKGKVITSYTMDGVKVRIEDEKEIEQRLKEIAQRKLKTMGVEGEVHFEIIQKTPVSTHYKDNIYIPSWKAVLLVKGDYEAIQAIYEVGIGENTATAHGLLWEAV</sequence>